<evidence type="ECO:0000313" key="5">
    <source>
        <dbReference type="Proteomes" id="UP000236729"/>
    </source>
</evidence>
<accession>A0A1H6DFW2</accession>
<dbReference type="EMBL" id="FOME01000003">
    <property type="protein sequence ID" value="SFD29583.1"/>
    <property type="molecule type" value="Genomic_DNA"/>
</dbReference>
<accession>A0A1I1RDC5</accession>
<dbReference type="Proteomes" id="UP000236729">
    <property type="component" value="Unassembled WGS sequence"/>
</dbReference>
<reference evidence="4 5" key="1">
    <citation type="submission" date="2016-10" db="EMBL/GenBank/DDBJ databases">
        <authorList>
            <person name="Varghese N."/>
            <person name="Submissions S."/>
        </authorList>
    </citation>
    <scope>NUCLEOTIDE SEQUENCE [LARGE SCALE GENOMIC DNA]</scope>
    <source>
        <strain evidence="5">ATCC 20501</strain>
        <strain evidence="3 4">CGMCC 4.3529</strain>
    </source>
</reference>
<organism evidence="2 5">
    <name type="scientific">Saccharopolyspora kobensis</name>
    <dbReference type="NCBI Taxonomy" id="146035"/>
    <lineage>
        <taxon>Bacteria</taxon>
        <taxon>Bacillati</taxon>
        <taxon>Actinomycetota</taxon>
        <taxon>Actinomycetes</taxon>
        <taxon>Pseudonocardiales</taxon>
        <taxon>Pseudonocardiaceae</taxon>
        <taxon>Saccharopolyspora</taxon>
    </lineage>
</organism>
<protein>
    <submittedName>
        <fullName evidence="2">Uncharacterized protein</fullName>
    </submittedName>
</protein>
<evidence type="ECO:0000313" key="3">
    <source>
        <dbReference type="EMBL" id="SFD29583.1"/>
    </source>
</evidence>
<name>A0A1H6DFW2_9PSEU</name>
<evidence type="ECO:0000313" key="4">
    <source>
        <dbReference type="Proteomes" id="UP000199690"/>
    </source>
</evidence>
<gene>
    <name evidence="2" type="ORF">SAMN02982929_04380</name>
    <name evidence="3" type="ORF">SAMN05216506_103411</name>
</gene>
<keyword evidence="4" id="KW-1185">Reference proteome</keyword>
<reference evidence="2" key="2">
    <citation type="submission" date="2016-10" db="EMBL/GenBank/DDBJ databases">
        <authorList>
            <person name="de Groot N.N."/>
        </authorList>
    </citation>
    <scope>NUCLEOTIDE SEQUENCE [LARGE SCALE GENOMIC DNA]</scope>
    <source>
        <strain evidence="2">ATCC 20501</strain>
    </source>
</reference>
<feature type="region of interest" description="Disordered" evidence="1">
    <location>
        <begin position="24"/>
        <end position="43"/>
    </location>
</feature>
<dbReference type="EMBL" id="FNVB01000006">
    <property type="protein sequence ID" value="SEG84139.1"/>
    <property type="molecule type" value="Genomic_DNA"/>
</dbReference>
<dbReference type="RefSeq" id="WP_093351047.1">
    <property type="nucleotide sequence ID" value="NZ_FNVB01000006.1"/>
</dbReference>
<proteinExistence type="predicted"/>
<evidence type="ECO:0000313" key="2">
    <source>
        <dbReference type="EMBL" id="SEG84139.1"/>
    </source>
</evidence>
<dbReference type="Proteomes" id="UP000199690">
    <property type="component" value="Unassembled WGS sequence"/>
</dbReference>
<sequence>MRTPVVAAGVLAAVIALLMRSRRRTTAPPPRGLRALPGGHRRTARRLARTDVVVVAEPGGQAPGRSCG</sequence>
<dbReference type="AlphaFoldDB" id="A0A1H6DFW2"/>
<evidence type="ECO:0000256" key="1">
    <source>
        <dbReference type="SAM" id="MobiDB-lite"/>
    </source>
</evidence>